<dbReference type="PANTHER" id="PTHR22692">
    <property type="entry name" value="MYOSIN VII, XV"/>
    <property type="match status" value="1"/>
</dbReference>
<proteinExistence type="predicted"/>
<dbReference type="InterPro" id="IPR051567">
    <property type="entry name" value="Unconventional_Myosin_ATPase"/>
</dbReference>
<keyword evidence="1" id="KW-0812">Transmembrane</keyword>
<reference evidence="4" key="4">
    <citation type="submission" date="2025-08" db="UniProtKB">
        <authorList>
            <consortium name="Ensembl"/>
        </authorList>
    </citation>
    <scope>IDENTIFICATION</scope>
</reference>
<dbReference type="InParanoid" id="A0A4W3GLT6"/>
<dbReference type="SMART" id="SM00139">
    <property type="entry name" value="MyTH4"/>
    <property type="match status" value="1"/>
</dbReference>
<dbReference type="PANTHER" id="PTHR22692:SF34">
    <property type="entry name" value="MYOSIN VIIA"/>
    <property type="match status" value="1"/>
</dbReference>
<feature type="signal peptide" evidence="2">
    <location>
        <begin position="1"/>
        <end position="22"/>
    </location>
</feature>
<dbReference type="AlphaFoldDB" id="A0A4W3GLT6"/>
<keyword evidence="1" id="KW-1133">Transmembrane helix</keyword>
<sequence>MCLCVTMCVCLYLCVCVFDCVCVCVSVCVSVSVCVTVCVTMCVTMCVCVCVCDSRPPPKHTLSRVMITKNRGKDKLWSCTREPIKQPLLKKLLSNEEMSQESCLAFIAIMKYMGDYPSKRTRTVNELTDQIFEGALKGEPMRDEVYSQILKQLTDNHVKY</sequence>
<dbReference type="Gene3D" id="1.25.40.530">
    <property type="entry name" value="MyTH4 domain"/>
    <property type="match status" value="1"/>
</dbReference>
<evidence type="ECO:0000313" key="4">
    <source>
        <dbReference type="Ensembl" id="ENSCMIP00000004371.1"/>
    </source>
</evidence>
<dbReference type="Proteomes" id="UP000314986">
    <property type="component" value="Unassembled WGS sequence"/>
</dbReference>
<protein>
    <recommendedName>
        <fullName evidence="3">MyTH4 domain-containing protein</fullName>
    </recommendedName>
</protein>
<feature type="domain" description="MyTH4" evidence="3">
    <location>
        <begin position="79"/>
        <end position="160"/>
    </location>
</feature>
<evidence type="ECO:0000256" key="2">
    <source>
        <dbReference type="SAM" id="SignalP"/>
    </source>
</evidence>
<keyword evidence="5" id="KW-1185">Reference proteome</keyword>
<evidence type="ECO:0000259" key="3">
    <source>
        <dbReference type="PROSITE" id="PS51016"/>
    </source>
</evidence>
<name>A0A4W3GLT6_CALMI</name>
<reference evidence="5" key="3">
    <citation type="journal article" date="2014" name="Nature">
        <title>Elephant shark genome provides unique insights into gnathostome evolution.</title>
        <authorList>
            <consortium name="International Elephant Shark Genome Sequencing Consortium"/>
            <person name="Venkatesh B."/>
            <person name="Lee A.P."/>
            <person name="Ravi V."/>
            <person name="Maurya A.K."/>
            <person name="Lian M.M."/>
            <person name="Swann J.B."/>
            <person name="Ohta Y."/>
            <person name="Flajnik M.F."/>
            <person name="Sutoh Y."/>
            <person name="Kasahara M."/>
            <person name="Hoon S."/>
            <person name="Gangu V."/>
            <person name="Roy S.W."/>
            <person name="Irimia M."/>
            <person name="Korzh V."/>
            <person name="Kondrychyn I."/>
            <person name="Lim Z.W."/>
            <person name="Tay B.H."/>
            <person name="Tohari S."/>
            <person name="Kong K.W."/>
            <person name="Ho S."/>
            <person name="Lorente-Galdos B."/>
            <person name="Quilez J."/>
            <person name="Marques-Bonet T."/>
            <person name="Raney B.J."/>
            <person name="Ingham P.W."/>
            <person name="Tay A."/>
            <person name="Hillier L.W."/>
            <person name="Minx P."/>
            <person name="Boehm T."/>
            <person name="Wilson R.K."/>
            <person name="Brenner S."/>
            <person name="Warren W.C."/>
        </authorList>
    </citation>
    <scope>NUCLEOTIDE SEQUENCE [LARGE SCALE GENOMIC DNA]</scope>
</reference>
<reference evidence="5" key="1">
    <citation type="journal article" date="2006" name="Science">
        <title>Ancient noncoding elements conserved in the human genome.</title>
        <authorList>
            <person name="Venkatesh B."/>
            <person name="Kirkness E.F."/>
            <person name="Loh Y.H."/>
            <person name="Halpern A.L."/>
            <person name="Lee A.P."/>
            <person name="Johnson J."/>
            <person name="Dandona N."/>
            <person name="Viswanathan L.D."/>
            <person name="Tay A."/>
            <person name="Venter J.C."/>
            <person name="Strausberg R.L."/>
            <person name="Brenner S."/>
        </authorList>
    </citation>
    <scope>NUCLEOTIDE SEQUENCE [LARGE SCALE GENOMIC DNA]</scope>
</reference>
<dbReference type="OMA" id="KGEPMRD"/>
<accession>A0A4W3GLT6</accession>
<organism evidence="4 5">
    <name type="scientific">Callorhinchus milii</name>
    <name type="common">Ghost shark</name>
    <dbReference type="NCBI Taxonomy" id="7868"/>
    <lineage>
        <taxon>Eukaryota</taxon>
        <taxon>Metazoa</taxon>
        <taxon>Chordata</taxon>
        <taxon>Craniata</taxon>
        <taxon>Vertebrata</taxon>
        <taxon>Chondrichthyes</taxon>
        <taxon>Holocephali</taxon>
        <taxon>Chimaeriformes</taxon>
        <taxon>Callorhinchidae</taxon>
        <taxon>Callorhinchus</taxon>
    </lineage>
</organism>
<reference evidence="5" key="2">
    <citation type="journal article" date="2007" name="PLoS Biol.">
        <title>Survey sequencing and comparative analysis of the elephant shark (Callorhinchus milii) genome.</title>
        <authorList>
            <person name="Venkatesh B."/>
            <person name="Kirkness E.F."/>
            <person name="Loh Y.H."/>
            <person name="Halpern A.L."/>
            <person name="Lee A.P."/>
            <person name="Johnson J."/>
            <person name="Dandona N."/>
            <person name="Viswanathan L.D."/>
            <person name="Tay A."/>
            <person name="Venter J.C."/>
            <person name="Strausberg R.L."/>
            <person name="Brenner S."/>
        </authorList>
    </citation>
    <scope>NUCLEOTIDE SEQUENCE [LARGE SCALE GENOMIC DNA]</scope>
</reference>
<dbReference type="InterPro" id="IPR000857">
    <property type="entry name" value="MyTH4_dom"/>
</dbReference>
<dbReference type="STRING" id="7868.ENSCMIP00000004371"/>
<dbReference type="Ensembl" id="ENSCMIT00000004533.1">
    <property type="protein sequence ID" value="ENSCMIP00000004371.1"/>
    <property type="gene ID" value="ENSCMIG00000002607.1"/>
</dbReference>
<dbReference type="GO" id="GO:0005856">
    <property type="term" value="C:cytoskeleton"/>
    <property type="evidence" value="ECO:0007669"/>
    <property type="project" value="InterPro"/>
</dbReference>
<feature type="transmembrane region" description="Helical" evidence="1">
    <location>
        <begin position="30"/>
        <end position="52"/>
    </location>
</feature>
<dbReference type="InterPro" id="IPR038185">
    <property type="entry name" value="MyTH4_dom_sf"/>
</dbReference>
<reference evidence="4" key="5">
    <citation type="submission" date="2025-09" db="UniProtKB">
        <authorList>
            <consortium name="Ensembl"/>
        </authorList>
    </citation>
    <scope>IDENTIFICATION</scope>
</reference>
<evidence type="ECO:0000313" key="5">
    <source>
        <dbReference type="Proteomes" id="UP000314986"/>
    </source>
</evidence>
<keyword evidence="2" id="KW-0732">Signal</keyword>
<keyword evidence="1" id="KW-0472">Membrane</keyword>
<evidence type="ECO:0000256" key="1">
    <source>
        <dbReference type="SAM" id="Phobius"/>
    </source>
</evidence>
<dbReference type="PROSITE" id="PS51016">
    <property type="entry name" value="MYTH4"/>
    <property type="match status" value="1"/>
</dbReference>
<feature type="chain" id="PRO_5021289284" description="MyTH4 domain-containing protein" evidence="2">
    <location>
        <begin position="23"/>
        <end position="160"/>
    </location>
</feature>